<keyword evidence="8" id="KW-1185">Reference proteome</keyword>
<proteinExistence type="predicted"/>
<keyword evidence="4 6" id="KW-1133">Transmembrane helix</keyword>
<dbReference type="GO" id="GO:0005886">
    <property type="term" value="C:plasma membrane"/>
    <property type="evidence" value="ECO:0007669"/>
    <property type="project" value="UniProtKB-SubCell"/>
</dbReference>
<dbReference type="InterPro" id="IPR050833">
    <property type="entry name" value="Poly_Biosynth_Transport"/>
</dbReference>
<evidence type="ECO:0000256" key="5">
    <source>
        <dbReference type="ARBA" id="ARBA00023136"/>
    </source>
</evidence>
<feature type="transmembrane region" description="Helical" evidence="6">
    <location>
        <begin position="253"/>
        <end position="276"/>
    </location>
</feature>
<feature type="transmembrane region" description="Helical" evidence="6">
    <location>
        <begin position="119"/>
        <end position="141"/>
    </location>
</feature>
<feature type="transmembrane region" description="Helical" evidence="6">
    <location>
        <begin position="361"/>
        <end position="382"/>
    </location>
</feature>
<organism evidence="7 8">
    <name type="scientific">Paenibacillus dendrobii</name>
    <dbReference type="NCBI Taxonomy" id="2691084"/>
    <lineage>
        <taxon>Bacteria</taxon>
        <taxon>Bacillati</taxon>
        <taxon>Bacillota</taxon>
        <taxon>Bacilli</taxon>
        <taxon>Bacillales</taxon>
        <taxon>Paenibacillaceae</taxon>
        <taxon>Paenibacillus</taxon>
    </lineage>
</organism>
<gene>
    <name evidence="7" type="ORF">GRF59_08590</name>
</gene>
<reference evidence="7 8" key="1">
    <citation type="submission" date="2019-12" db="EMBL/GenBank/DDBJ databases">
        <title>Paenibacillus sp. nov., an endophytic bacterium isolated from the stem of Dendrobium.</title>
        <authorList>
            <person name="Zhao R."/>
        </authorList>
    </citation>
    <scope>NUCLEOTIDE SEQUENCE [LARGE SCALE GENOMIC DNA]</scope>
    <source>
        <strain evidence="7 8">HJL G12</strain>
    </source>
</reference>
<evidence type="ECO:0000256" key="2">
    <source>
        <dbReference type="ARBA" id="ARBA00022475"/>
    </source>
</evidence>
<keyword evidence="3 6" id="KW-0812">Transmembrane</keyword>
<feature type="transmembrane region" description="Helical" evidence="6">
    <location>
        <begin position="388"/>
        <end position="405"/>
    </location>
</feature>
<feature type="transmembrane region" description="Helical" evidence="6">
    <location>
        <begin position="84"/>
        <end position="107"/>
    </location>
</feature>
<comment type="caution">
    <text evidence="7">The sequence shown here is derived from an EMBL/GenBank/DDBJ whole genome shotgun (WGS) entry which is preliminary data.</text>
</comment>
<feature type="transmembrane region" description="Helical" evidence="6">
    <location>
        <begin position="12"/>
        <end position="33"/>
    </location>
</feature>
<dbReference type="PANTHER" id="PTHR30250:SF11">
    <property type="entry name" value="O-ANTIGEN TRANSPORTER-RELATED"/>
    <property type="match status" value="1"/>
</dbReference>
<evidence type="ECO:0000256" key="4">
    <source>
        <dbReference type="ARBA" id="ARBA00022989"/>
    </source>
</evidence>
<dbReference type="PANTHER" id="PTHR30250">
    <property type="entry name" value="PST FAMILY PREDICTED COLANIC ACID TRANSPORTER"/>
    <property type="match status" value="1"/>
</dbReference>
<keyword evidence="5 6" id="KW-0472">Membrane</keyword>
<dbReference type="AlphaFoldDB" id="A0A7X3IHM5"/>
<feature type="transmembrane region" description="Helical" evidence="6">
    <location>
        <begin position="439"/>
        <end position="464"/>
    </location>
</feature>
<evidence type="ECO:0000256" key="3">
    <source>
        <dbReference type="ARBA" id="ARBA00022692"/>
    </source>
</evidence>
<dbReference type="EMBL" id="WUBI01000001">
    <property type="protein sequence ID" value="MWV43693.1"/>
    <property type="molecule type" value="Genomic_DNA"/>
</dbReference>
<protein>
    <submittedName>
        <fullName evidence="7">Oligosaccharide flippase family protein</fullName>
    </submittedName>
</protein>
<feature type="transmembrane region" description="Helical" evidence="6">
    <location>
        <begin position="330"/>
        <end position="349"/>
    </location>
</feature>
<evidence type="ECO:0000256" key="6">
    <source>
        <dbReference type="SAM" id="Phobius"/>
    </source>
</evidence>
<dbReference type="Pfam" id="PF13440">
    <property type="entry name" value="Polysacc_synt_3"/>
    <property type="match status" value="1"/>
</dbReference>
<evidence type="ECO:0000313" key="8">
    <source>
        <dbReference type="Proteomes" id="UP000460318"/>
    </source>
</evidence>
<evidence type="ECO:0000256" key="1">
    <source>
        <dbReference type="ARBA" id="ARBA00004651"/>
    </source>
</evidence>
<keyword evidence="2" id="KW-1003">Cell membrane</keyword>
<feature type="transmembrane region" description="Helical" evidence="6">
    <location>
        <begin position="53"/>
        <end position="72"/>
    </location>
</feature>
<feature type="transmembrane region" description="Helical" evidence="6">
    <location>
        <begin position="153"/>
        <end position="172"/>
    </location>
</feature>
<feature type="transmembrane region" description="Helical" evidence="6">
    <location>
        <begin position="184"/>
        <end position="202"/>
    </location>
</feature>
<name>A0A7X3IHM5_9BACL</name>
<feature type="transmembrane region" description="Helical" evidence="6">
    <location>
        <begin position="214"/>
        <end position="233"/>
    </location>
</feature>
<accession>A0A7X3IHM5</accession>
<evidence type="ECO:0000313" key="7">
    <source>
        <dbReference type="EMBL" id="MWV43693.1"/>
    </source>
</evidence>
<feature type="transmembrane region" description="Helical" evidence="6">
    <location>
        <begin position="412"/>
        <end position="433"/>
    </location>
</feature>
<feature type="transmembrane region" description="Helical" evidence="6">
    <location>
        <begin position="296"/>
        <end position="318"/>
    </location>
</feature>
<dbReference type="Proteomes" id="UP000460318">
    <property type="component" value="Unassembled WGS sequence"/>
</dbReference>
<comment type="subcellular location">
    <subcellularLocation>
        <location evidence="1">Cell membrane</location>
        <topology evidence="1">Multi-pass membrane protein</topology>
    </subcellularLocation>
</comment>
<sequence>MPTDNRKMLSSGAVYFCASILTQLINLLLIPLYTRHLSQEQFGQYDLILSVQMLLSLMITLGVHSGMVRFFNEFDNKQELRNTALTFALIWGTVCIGGAWAISPWISPFVFDSNPDASLFIPYVVMISVISCLNLIYSSYYAMHFKALKSSSIQFSVVLTTLILAVYFFLHLQLGVIGILKAQLWSNAFVFAVLFVLNLKRYKFTLRQDPIRKMLGYGTGLLLGDVSAWVLSLSDRFLIKGYLNLSSVAVYSIGYKIGMLINPAFITPFMSVFTAFKFKAYKDEDGPEKIRKMFRIYNFMGWLCVLGLTVFANVAVRLVATEEYSSAGTLVPLISFSYFLSGSLAFYSLGLHIANKMRTNYLISLLAALINVGCNIVLIPWLGIYGSALATVISYAVTSVVFYHYGSKYYPLGLGILFPYKYLVIYLPLYALHAAYMHFIHSLLIEIALNLLLVGGFVACSLIFKFISTKELLGDLLPMLSRKSKKIIMEGVRSES</sequence>